<accession>A0A2I0SMI4</accession>
<dbReference type="GO" id="GO:1903457">
    <property type="term" value="P:lactate catabolic process"/>
    <property type="evidence" value="ECO:0007669"/>
    <property type="project" value="TreeGrafter"/>
</dbReference>
<feature type="domain" description="FAD-binding PCMH-type" evidence="14">
    <location>
        <begin position="64"/>
        <end position="278"/>
    </location>
</feature>
<dbReference type="Gene3D" id="1.10.45.10">
    <property type="entry name" value="Vanillyl-alcohol Oxidase, Chain A, domain 4"/>
    <property type="match status" value="1"/>
</dbReference>
<keyword evidence="3" id="KW-0285">Flavoprotein</keyword>
<dbReference type="InterPro" id="IPR016166">
    <property type="entry name" value="FAD-bd_PCMH"/>
</dbReference>
<dbReference type="InterPro" id="IPR004113">
    <property type="entry name" value="FAD-bd_oxidored_4_C"/>
</dbReference>
<evidence type="ECO:0000313" key="16">
    <source>
        <dbReference type="Proteomes" id="UP000236178"/>
    </source>
</evidence>
<dbReference type="PANTHER" id="PTHR11748">
    <property type="entry name" value="D-LACTATE DEHYDROGENASE"/>
    <property type="match status" value="1"/>
</dbReference>
<organism evidence="15 16">
    <name type="scientific">Streptomyces populi</name>
    <dbReference type="NCBI Taxonomy" id="2058924"/>
    <lineage>
        <taxon>Bacteria</taxon>
        <taxon>Bacillati</taxon>
        <taxon>Actinomycetota</taxon>
        <taxon>Actinomycetes</taxon>
        <taxon>Kitasatosporales</taxon>
        <taxon>Streptomycetaceae</taxon>
        <taxon>Streptomyces</taxon>
    </lineage>
</organism>
<feature type="region of interest" description="Disordered" evidence="13">
    <location>
        <begin position="1"/>
        <end position="30"/>
    </location>
</feature>
<dbReference type="PROSITE" id="PS51387">
    <property type="entry name" value="FAD_PCMH"/>
    <property type="match status" value="1"/>
</dbReference>
<dbReference type="AlphaFoldDB" id="A0A2I0SMI4"/>
<evidence type="ECO:0000256" key="10">
    <source>
        <dbReference type="ARBA" id="ARBA00051291"/>
    </source>
</evidence>
<dbReference type="GO" id="GO:0008720">
    <property type="term" value="F:D-lactate dehydrogenase (NAD+) activity"/>
    <property type="evidence" value="ECO:0007669"/>
    <property type="project" value="TreeGrafter"/>
</dbReference>
<dbReference type="Gene3D" id="3.30.70.2740">
    <property type="match status" value="1"/>
</dbReference>
<dbReference type="GO" id="GO:0046872">
    <property type="term" value="F:metal ion binding"/>
    <property type="evidence" value="ECO:0007669"/>
    <property type="project" value="UniProtKB-KW"/>
</dbReference>
<comment type="similarity">
    <text evidence="11">In the N-terminal section; belongs to the FAD-binding oxidoreductase/transferase type 4 family.</text>
</comment>
<dbReference type="EC" id="1.1.99.39" evidence="9"/>
<dbReference type="SUPFAM" id="SSF55103">
    <property type="entry name" value="FAD-linked oxidases, C-terminal domain"/>
    <property type="match status" value="1"/>
</dbReference>
<dbReference type="EMBL" id="PJOS01000039">
    <property type="protein sequence ID" value="PKT71137.1"/>
    <property type="molecule type" value="Genomic_DNA"/>
</dbReference>
<gene>
    <name evidence="15" type="ORF">CW362_20955</name>
</gene>
<dbReference type="Pfam" id="PF01565">
    <property type="entry name" value="FAD_binding_4"/>
    <property type="match status" value="1"/>
</dbReference>
<dbReference type="InterPro" id="IPR006094">
    <property type="entry name" value="Oxid_FAD_bind_N"/>
</dbReference>
<protein>
    <recommendedName>
        <fullName evidence="12">D-2-hydroxyglutarate dehydrogenase</fullName>
        <ecNumber evidence="9">1.1.99.39</ecNumber>
    </recommendedName>
</protein>
<keyword evidence="7" id="KW-0408">Iron</keyword>
<keyword evidence="4" id="KW-0479">Metal-binding</keyword>
<dbReference type="Pfam" id="PF02913">
    <property type="entry name" value="FAD-oxidase_C"/>
    <property type="match status" value="1"/>
</dbReference>
<keyword evidence="5" id="KW-0274">FAD</keyword>
<dbReference type="InterPro" id="IPR016164">
    <property type="entry name" value="FAD-linked_Oxase-like_C"/>
</dbReference>
<dbReference type="Pfam" id="PF13183">
    <property type="entry name" value="Fer4_8"/>
    <property type="match status" value="1"/>
</dbReference>
<evidence type="ECO:0000313" key="15">
    <source>
        <dbReference type="EMBL" id="PKT71137.1"/>
    </source>
</evidence>
<comment type="caution">
    <text evidence="15">The sequence shown here is derived from an EMBL/GenBank/DDBJ whole genome shotgun (WGS) entry which is preliminary data.</text>
</comment>
<feature type="compositionally biased region" description="Basic and acidic residues" evidence="13">
    <location>
        <begin position="1"/>
        <end position="18"/>
    </location>
</feature>
<evidence type="ECO:0000256" key="9">
    <source>
        <dbReference type="ARBA" id="ARBA00039003"/>
    </source>
</evidence>
<evidence type="ECO:0000256" key="2">
    <source>
        <dbReference type="ARBA" id="ARBA00022485"/>
    </source>
</evidence>
<evidence type="ECO:0000256" key="8">
    <source>
        <dbReference type="ARBA" id="ARBA00023014"/>
    </source>
</evidence>
<dbReference type="GO" id="GO:0004458">
    <property type="term" value="F:D-lactate dehydrogenase (cytochrome) activity"/>
    <property type="evidence" value="ECO:0007669"/>
    <property type="project" value="TreeGrafter"/>
</dbReference>
<dbReference type="SUPFAM" id="SSF46548">
    <property type="entry name" value="alpha-helical ferredoxin"/>
    <property type="match status" value="1"/>
</dbReference>
<evidence type="ECO:0000256" key="11">
    <source>
        <dbReference type="ARBA" id="ARBA00060924"/>
    </source>
</evidence>
<dbReference type="InterPro" id="IPR036318">
    <property type="entry name" value="FAD-bd_PCMH-like_sf"/>
</dbReference>
<name>A0A2I0SMI4_9ACTN</name>
<feature type="compositionally biased region" description="Basic and acidic residues" evidence="13">
    <location>
        <begin position="736"/>
        <end position="759"/>
    </location>
</feature>
<evidence type="ECO:0000256" key="5">
    <source>
        <dbReference type="ARBA" id="ARBA00022827"/>
    </source>
</evidence>
<dbReference type="Gene3D" id="3.30.465.10">
    <property type="match status" value="1"/>
</dbReference>
<keyword evidence="8" id="KW-0411">Iron-sulfur</keyword>
<sequence>MTDLGGRPEGKPEGRRGGEPGGWPGARSEGVARGLRAELAGAVRGEVSFDATARALTTMDASNYRRVPLGVVAPRDADDVAATLAVCRAHGVPVVARGGGTSIAGQATGTGVVLDFTRHMNRILALDPETRTALVQPGAVLDRLQEAAAPHGLRFGPDPSTHSRCTLGGMIGNNSCGSHSVAWGTTADNVRELTVVGAAGDARRLGRDRRGAPDGLKALVEGELALLRTGFPDLPRRISGYALDALLPERGADVARAFCGSEGTWGVLTEAVVRLVESPRSRALAVLAYPDESAAADAAAGLLGHGPLTVEGMAADLVPADAGLPRGGAWLFVETGGGSPAEARAHADTIVRAADVRDALVVTDPAGQRALWRLREDAAGTATRMPYTGDGSPPGTGRGLGAEAWPGWEDCAVPPARLGAYLRDFRALLADHGLRGTPYGHFGDGCIHVRIDFDLVSAAGVARFRRFSEEVARLVVSHGGSLSGEHGDGQARAELLPAMYGAEMVRLFERAKDLWDPDGLLNPGMLVRPHRLDENLRFAVLPKRPVDVEFGYPADGGDFSAAVRRCVGVAKCRTATAPGGAEVMCPSFRATGEEAHSTRGRARLLHEMLAGEIVTDGWRSTEVRDALDLCLSCKGCRSDCPVGVDMATYKAEFLHHHYAGRRRPAAHYALGRLPFWLAAVARTRSARLVNSLASLGPLAAAAKRLAGVAPGREIPRLAPETFSRWWSARLRERARDLPSGRERGRDGQDGPGHGVRDADGPFPDPGGRTVLLWPDTFTEHLEPSVGRAAVRVLEAAGLTVLLPPTTPWRHGPVGDGVTRGPLRPGTLPPRGRRRVCCGLTYVSTGQLDRARAVLRRTLALMEPCLAVDGLPVVVLEPSCAAALRTDLPELLPDDPRAARLAAAVTTFAEALERHAPGWTPPRLDRPATGQTHCHQHAVLGDGAERRLREAAGLTGALAGGCCGLAGNFGFERGHEEVSRACAEEQLLPAVRAAGDSTVVLADGYSCRTQLAQLSGRRGRHLAEVLAEALDDVPRDGRPAATP</sequence>
<dbReference type="SUPFAM" id="SSF56176">
    <property type="entry name" value="FAD-binding/transporter-associated domain-like"/>
    <property type="match status" value="1"/>
</dbReference>
<dbReference type="InterPro" id="IPR016171">
    <property type="entry name" value="Vanillyl_alc_oxidase_C-sub2"/>
</dbReference>
<dbReference type="RefSeq" id="WP_103551039.1">
    <property type="nucleotide sequence ID" value="NZ_KZ626878.1"/>
</dbReference>
<dbReference type="PANTHER" id="PTHR11748:SF119">
    <property type="entry name" value="D-2-HYDROXYGLUTARATE DEHYDROGENASE"/>
    <property type="match status" value="1"/>
</dbReference>
<dbReference type="FunFam" id="3.30.70.2740:FF:000003">
    <property type="entry name" value="Oxidoreductase, FAD-binding, putative"/>
    <property type="match status" value="1"/>
</dbReference>
<feature type="region of interest" description="Disordered" evidence="13">
    <location>
        <begin position="736"/>
        <end position="765"/>
    </location>
</feature>
<evidence type="ECO:0000256" key="12">
    <source>
        <dbReference type="ARBA" id="ARBA00067680"/>
    </source>
</evidence>
<dbReference type="InterPro" id="IPR016169">
    <property type="entry name" value="FAD-bd_PCMH_sub2"/>
</dbReference>
<dbReference type="InterPro" id="IPR017896">
    <property type="entry name" value="4Fe4S_Fe-S-bd"/>
</dbReference>
<dbReference type="GO" id="GO:0051539">
    <property type="term" value="F:4 iron, 4 sulfur cluster binding"/>
    <property type="evidence" value="ECO:0007669"/>
    <property type="project" value="UniProtKB-KW"/>
</dbReference>
<evidence type="ECO:0000256" key="1">
    <source>
        <dbReference type="ARBA" id="ARBA00001974"/>
    </source>
</evidence>
<keyword evidence="16" id="KW-1185">Reference proteome</keyword>
<evidence type="ECO:0000256" key="13">
    <source>
        <dbReference type="SAM" id="MobiDB-lite"/>
    </source>
</evidence>
<keyword evidence="2" id="KW-0004">4Fe-4S</keyword>
<comment type="cofactor">
    <cofactor evidence="1">
        <name>FAD</name>
        <dbReference type="ChEBI" id="CHEBI:57692"/>
    </cofactor>
</comment>
<evidence type="ECO:0000256" key="6">
    <source>
        <dbReference type="ARBA" id="ARBA00023002"/>
    </source>
</evidence>
<dbReference type="GO" id="GO:0051990">
    <property type="term" value="F:(R)-2-hydroxyglutarate dehydrogenase activity"/>
    <property type="evidence" value="ECO:0007669"/>
    <property type="project" value="UniProtKB-EC"/>
</dbReference>
<keyword evidence="6" id="KW-0560">Oxidoreductase</keyword>
<proteinExistence type="inferred from homology"/>
<dbReference type="Proteomes" id="UP000236178">
    <property type="component" value="Unassembled WGS sequence"/>
</dbReference>
<comment type="catalytic activity">
    <reaction evidence="10">
        <text>(R)-2-hydroxyglutarate + A = 2-oxoglutarate + AH2</text>
        <dbReference type="Rhea" id="RHEA:38295"/>
        <dbReference type="ChEBI" id="CHEBI:13193"/>
        <dbReference type="ChEBI" id="CHEBI:15801"/>
        <dbReference type="ChEBI" id="CHEBI:16810"/>
        <dbReference type="ChEBI" id="CHEBI:17499"/>
        <dbReference type="EC" id="1.1.99.39"/>
    </reaction>
    <physiologicalReaction direction="left-to-right" evidence="10">
        <dbReference type="Rhea" id="RHEA:38296"/>
    </physiologicalReaction>
</comment>
<dbReference type="OrthoDB" id="9770306at2"/>
<evidence type="ECO:0000259" key="14">
    <source>
        <dbReference type="PROSITE" id="PS51387"/>
    </source>
</evidence>
<evidence type="ECO:0000256" key="7">
    <source>
        <dbReference type="ARBA" id="ARBA00023004"/>
    </source>
</evidence>
<dbReference type="GO" id="GO:0071949">
    <property type="term" value="F:FAD binding"/>
    <property type="evidence" value="ECO:0007669"/>
    <property type="project" value="InterPro"/>
</dbReference>
<evidence type="ECO:0000256" key="3">
    <source>
        <dbReference type="ARBA" id="ARBA00022630"/>
    </source>
</evidence>
<evidence type="ECO:0000256" key="4">
    <source>
        <dbReference type="ARBA" id="ARBA00022723"/>
    </source>
</evidence>
<reference evidence="15 16" key="1">
    <citation type="submission" date="2017-12" db="EMBL/GenBank/DDBJ databases">
        <title>Streptomyces populusis sp. nov., a novel endophytic actinobacterium isolated from stems of Populus adenopoda Maxim.</title>
        <authorList>
            <person name="Wang Z."/>
        </authorList>
    </citation>
    <scope>NUCLEOTIDE SEQUENCE [LARGE SCALE GENOMIC DNA]</scope>
    <source>
        <strain evidence="15 16">A249</strain>
    </source>
</reference>